<dbReference type="Proteomes" id="UP000000759">
    <property type="component" value="Chromosome 3"/>
</dbReference>
<evidence type="ECO:0000313" key="8">
    <source>
        <dbReference type="EMBL" id="ACI65591.1"/>
    </source>
</evidence>
<reference evidence="8 9" key="1">
    <citation type="journal article" date="2008" name="Nature">
        <title>The Phaeodactylum genome reveals the evolutionary history of diatom genomes.</title>
        <authorList>
            <person name="Bowler C."/>
            <person name="Allen A.E."/>
            <person name="Badger J.H."/>
            <person name="Grimwood J."/>
            <person name="Jabbari K."/>
            <person name="Kuo A."/>
            <person name="Maheswari U."/>
            <person name="Martens C."/>
            <person name="Maumus F."/>
            <person name="Otillar R.P."/>
            <person name="Rayko E."/>
            <person name="Salamov A."/>
            <person name="Vandepoele K."/>
            <person name="Beszteri B."/>
            <person name="Gruber A."/>
            <person name="Heijde M."/>
            <person name="Katinka M."/>
            <person name="Mock T."/>
            <person name="Valentin K."/>
            <person name="Verret F."/>
            <person name="Berges J.A."/>
            <person name="Brownlee C."/>
            <person name="Cadoret J.P."/>
            <person name="Chiovitti A."/>
            <person name="Choi C.J."/>
            <person name="Coesel S."/>
            <person name="De Martino A."/>
            <person name="Detter J.C."/>
            <person name="Durkin C."/>
            <person name="Falciatore A."/>
            <person name="Fournet J."/>
            <person name="Haruta M."/>
            <person name="Huysman M.J."/>
            <person name="Jenkins B.D."/>
            <person name="Jiroutova K."/>
            <person name="Jorgensen R.E."/>
            <person name="Joubert Y."/>
            <person name="Kaplan A."/>
            <person name="Kroger N."/>
            <person name="Kroth P.G."/>
            <person name="La Roche J."/>
            <person name="Lindquist E."/>
            <person name="Lommer M."/>
            <person name="Martin-Jezequel V."/>
            <person name="Lopez P.J."/>
            <person name="Lucas S."/>
            <person name="Mangogna M."/>
            <person name="McGinnis K."/>
            <person name="Medlin L.K."/>
            <person name="Montsant A."/>
            <person name="Oudot-Le Secq M.P."/>
            <person name="Napoli C."/>
            <person name="Obornik M."/>
            <person name="Parker M.S."/>
            <person name="Petit J.L."/>
            <person name="Porcel B.M."/>
            <person name="Poulsen N."/>
            <person name="Robison M."/>
            <person name="Rychlewski L."/>
            <person name="Rynearson T.A."/>
            <person name="Schmutz J."/>
            <person name="Shapiro H."/>
            <person name="Siaut M."/>
            <person name="Stanley M."/>
            <person name="Sussman M.R."/>
            <person name="Taylor A.R."/>
            <person name="Vardi A."/>
            <person name="von Dassow P."/>
            <person name="Vyverman W."/>
            <person name="Willis A."/>
            <person name="Wyrwicz L.S."/>
            <person name="Rokhsar D.S."/>
            <person name="Weissenbach J."/>
            <person name="Armbrust E.V."/>
            <person name="Green B.R."/>
            <person name="Van de Peer Y."/>
            <person name="Grigoriev I.V."/>
        </authorList>
    </citation>
    <scope>NUCLEOTIDE SEQUENCE [LARGE SCALE GENOMIC DNA]</scope>
    <source>
        <strain evidence="8 9">CCAP 1055/1</strain>
    </source>
</reference>
<dbReference type="InterPro" id="IPR036390">
    <property type="entry name" value="WH_DNA-bd_sf"/>
</dbReference>
<dbReference type="SMART" id="SM00415">
    <property type="entry name" value="HSF"/>
    <property type="match status" value="1"/>
</dbReference>
<comment type="similarity">
    <text evidence="4">Belongs to the HSF family.</text>
</comment>
<organism evidence="8 9">
    <name type="scientific">Phaeodactylum tricornutum (strain CCAP 1055/1)</name>
    <dbReference type="NCBI Taxonomy" id="556484"/>
    <lineage>
        <taxon>Eukaryota</taxon>
        <taxon>Sar</taxon>
        <taxon>Stramenopiles</taxon>
        <taxon>Ochrophyta</taxon>
        <taxon>Bacillariophyta</taxon>
        <taxon>Bacillariophyceae</taxon>
        <taxon>Bacillariophycidae</taxon>
        <taxon>Naviculales</taxon>
        <taxon>Phaeodactylaceae</taxon>
        <taxon>Phaeodactylum</taxon>
    </lineage>
</organism>
<proteinExistence type="inferred from homology"/>
<dbReference type="GO" id="GO:0043565">
    <property type="term" value="F:sequence-specific DNA binding"/>
    <property type="evidence" value="ECO:0007669"/>
    <property type="project" value="InterPro"/>
</dbReference>
<dbReference type="GeneID" id="7203992"/>
<keyword evidence="2" id="KW-0238">DNA-binding</keyword>
<dbReference type="AlphaFoldDB" id="B5Y547"/>
<dbReference type="PaxDb" id="2850-Phatr33380"/>
<dbReference type="STRING" id="556484.B5Y547"/>
<dbReference type="InterPro" id="IPR036388">
    <property type="entry name" value="WH-like_DNA-bd_sf"/>
</dbReference>
<evidence type="ECO:0000256" key="1">
    <source>
        <dbReference type="ARBA" id="ARBA00004123"/>
    </source>
</evidence>
<protein>
    <recommendedName>
        <fullName evidence="7">HSF-type DNA-binding domain-containing protein</fullName>
    </recommendedName>
</protein>
<dbReference type="InterPro" id="IPR000232">
    <property type="entry name" value="HSF_DNA-bd"/>
</dbReference>
<evidence type="ECO:0000256" key="5">
    <source>
        <dbReference type="SAM" id="Coils"/>
    </source>
</evidence>
<dbReference type="eggNOG" id="KOG0627">
    <property type="taxonomic scope" value="Eukaryota"/>
</dbReference>
<evidence type="ECO:0000256" key="6">
    <source>
        <dbReference type="SAM" id="MobiDB-lite"/>
    </source>
</evidence>
<evidence type="ECO:0000256" key="4">
    <source>
        <dbReference type="RuleBase" id="RU004020"/>
    </source>
</evidence>
<dbReference type="PRINTS" id="PR00056">
    <property type="entry name" value="HSFDOMAIN"/>
</dbReference>
<dbReference type="GO" id="GO:0005634">
    <property type="term" value="C:nucleus"/>
    <property type="evidence" value="ECO:0007669"/>
    <property type="project" value="UniProtKB-SubCell"/>
</dbReference>
<dbReference type="PANTHER" id="PTHR10015:SF206">
    <property type="entry name" value="HSF-TYPE DNA-BINDING DOMAIN-CONTAINING PROTEIN"/>
    <property type="match status" value="1"/>
</dbReference>
<dbReference type="PANTHER" id="PTHR10015">
    <property type="entry name" value="HEAT SHOCK TRANSCRIPTION FACTOR"/>
    <property type="match status" value="1"/>
</dbReference>
<gene>
    <name evidence="8" type="ORF">PHATR_33380</name>
</gene>
<dbReference type="KEGG" id="pti:PHATR_33380"/>
<evidence type="ECO:0000313" key="9">
    <source>
        <dbReference type="Proteomes" id="UP000000759"/>
    </source>
</evidence>
<dbReference type="Gene3D" id="1.10.10.10">
    <property type="entry name" value="Winged helix-like DNA-binding domain superfamily/Winged helix DNA-binding domain"/>
    <property type="match status" value="1"/>
</dbReference>
<dbReference type="OrthoDB" id="46489at2759"/>
<feature type="coiled-coil region" evidence="5">
    <location>
        <begin position="171"/>
        <end position="198"/>
    </location>
</feature>
<feature type="domain" description="HSF-type DNA-binding" evidence="7">
    <location>
        <begin position="61"/>
        <end position="160"/>
    </location>
</feature>
<dbReference type="EMBL" id="CP001142">
    <property type="protein sequence ID" value="ACI65591.1"/>
    <property type="molecule type" value="Genomic_DNA"/>
</dbReference>
<keyword evidence="5" id="KW-0175">Coiled coil</keyword>
<evidence type="ECO:0000259" key="7">
    <source>
        <dbReference type="SMART" id="SM00415"/>
    </source>
</evidence>
<dbReference type="Pfam" id="PF00447">
    <property type="entry name" value="HSF_DNA-bind"/>
    <property type="match status" value="1"/>
</dbReference>
<dbReference type="SUPFAM" id="SSF46785">
    <property type="entry name" value="Winged helix' DNA-binding domain"/>
    <property type="match status" value="1"/>
</dbReference>
<dbReference type="InParanoid" id="B5Y547"/>
<keyword evidence="3" id="KW-0539">Nucleus</keyword>
<name>B5Y547_PHATC</name>
<feature type="region of interest" description="Disordered" evidence="6">
    <location>
        <begin position="431"/>
        <end position="456"/>
    </location>
</feature>
<reference evidence="9" key="2">
    <citation type="submission" date="2008-08" db="EMBL/GenBank/DDBJ databases">
        <authorList>
            <consortium name="Diatom Consortium"/>
            <person name="Grigoriev I."/>
            <person name="Grimwood J."/>
            <person name="Kuo A."/>
            <person name="Otillar R.P."/>
            <person name="Salamov A."/>
            <person name="Detter J.C."/>
            <person name="Lindquist E."/>
            <person name="Shapiro H."/>
            <person name="Lucas S."/>
            <person name="Glavina del Rio T."/>
            <person name="Pitluck S."/>
            <person name="Rokhsar D."/>
            <person name="Bowler C."/>
        </authorList>
    </citation>
    <scope>GENOME REANNOTATION</scope>
    <source>
        <strain evidence="9">CCAP 1055/1</strain>
    </source>
</reference>
<keyword evidence="9" id="KW-1185">Reference proteome</keyword>
<comment type="subcellular location">
    <subcellularLocation>
        <location evidence="1">Nucleus</location>
    </subcellularLocation>
</comment>
<evidence type="ECO:0000256" key="2">
    <source>
        <dbReference type="ARBA" id="ARBA00023125"/>
    </source>
</evidence>
<dbReference type="GO" id="GO:0003700">
    <property type="term" value="F:DNA-binding transcription factor activity"/>
    <property type="evidence" value="ECO:0007669"/>
    <property type="project" value="InterPro"/>
</dbReference>
<accession>B5Y547</accession>
<sequence>MNNTMAPIIYQDVKLNRKRSGKGHKKKELCTNAPIFLRIPVITLLLHVSLGHSAQADENPSPWFFFTVLGWWPTVQSDDGFTFVVKDTDKFALEVIPEFFKHNNFSSFVRQLNFYGFRKIKSDPLRIKEAEMSEESKFWKFRHEKFQRGRPDLLGEIRKSNHNESADKQEVEHLKGEVDQLRAHLSVMNREIDKLTNVVGSLMTNHQIQQNYAYDSKKRKLVDGPDAVISNLGGEGDVSDSFLLAPLPVESQSSRAATMISDLVKDPNIDPFASEIQPALNQPDTYAESRKGPNFTSQDEEMLASLFALDHNDDIDVLGHSAPAATVSGETGGSNSPAANHADAQLVEKLRASLGNLPKDMQRLLVDRIVKSIESPDQFQKQIDAMTSLAATAASEAQRRLLSSGKPQTDPKSVPLASAVLGAYLSGLSSVPDSSEQHARASPDIAPVAENSLMLH</sequence>
<evidence type="ECO:0000256" key="3">
    <source>
        <dbReference type="ARBA" id="ARBA00023242"/>
    </source>
</evidence>
<dbReference type="RefSeq" id="XP_002186121.1">
    <property type="nucleotide sequence ID" value="XM_002186085.1"/>
</dbReference>